<protein>
    <submittedName>
        <fullName evidence="1">Uncharacterized protein</fullName>
    </submittedName>
</protein>
<dbReference type="EMBL" id="CM037154">
    <property type="protein sequence ID" value="KAH7860300.1"/>
    <property type="molecule type" value="Genomic_DNA"/>
</dbReference>
<sequence>MPLPASSCPTWPLEESRRKSPIQPSICLRSFNHSYRITSYCYGSKNIDYNVLVAASKTVGYGDLPDAADAAMLDSDELLRRFYHALLELHLEEGALCSETGRRFRVSKGTPNMLLQEDEVSIRSKSISIQVLHLMESGNNYLQFFLIHVEHEELLLEFSVKQWLVVLQVGEVLLEVEELSSDADAREGLGDEEVA</sequence>
<comment type="caution">
    <text evidence="1">The sequence shown here is derived from an EMBL/GenBank/DDBJ whole genome shotgun (WGS) entry which is preliminary data.</text>
</comment>
<proteinExistence type="predicted"/>
<accession>A0ACB7Z3F3</accession>
<keyword evidence="2" id="KW-1185">Reference proteome</keyword>
<reference evidence="1 2" key="1">
    <citation type="journal article" date="2021" name="Hortic Res">
        <title>High-quality reference genome and annotation aids understanding of berry development for evergreen blueberry (Vaccinium darrowii).</title>
        <authorList>
            <person name="Yu J."/>
            <person name="Hulse-Kemp A.M."/>
            <person name="Babiker E."/>
            <person name="Staton M."/>
        </authorList>
    </citation>
    <scope>NUCLEOTIDE SEQUENCE [LARGE SCALE GENOMIC DNA]</scope>
    <source>
        <strain evidence="2">cv. NJ 8807/NJ 8810</strain>
        <tissue evidence="1">Young leaf</tissue>
    </source>
</reference>
<dbReference type="Proteomes" id="UP000828048">
    <property type="component" value="Chromosome 4"/>
</dbReference>
<organism evidence="1 2">
    <name type="scientific">Vaccinium darrowii</name>
    <dbReference type="NCBI Taxonomy" id="229202"/>
    <lineage>
        <taxon>Eukaryota</taxon>
        <taxon>Viridiplantae</taxon>
        <taxon>Streptophyta</taxon>
        <taxon>Embryophyta</taxon>
        <taxon>Tracheophyta</taxon>
        <taxon>Spermatophyta</taxon>
        <taxon>Magnoliopsida</taxon>
        <taxon>eudicotyledons</taxon>
        <taxon>Gunneridae</taxon>
        <taxon>Pentapetalae</taxon>
        <taxon>asterids</taxon>
        <taxon>Ericales</taxon>
        <taxon>Ericaceae</taxon>
        <taxon>Vaccinioideae</taxon>
        <taxon>Vaccinieae</taxon>
        <taxon>Vaccinium</taxon>
    </lineage>
</organism>
<evidence type="ECO:0000313" key="2">
    <source>
        <dbReference type="Proteomes" id="UP000828048"/>
    </source>
</evidence>
<gene>
    <name evidence="1" type="ORF">Vadar_011877</name>
</gene>
<evidence type="ECO:0000313" key="1">
    <source>
        <dbReference type="EMBL" id="KAH7860300.1"/>
    </source>
</evidence>
<name>A0ACB7Z3F3_9ERIC</name>